<evidence type="ECO:0000313" key="3">
    <source>
        <dbReference type="Proteomes" id="UP001175227"/>
    </source>
</evidence>
<protein>
    <submittedName>
        <fullName evidence="2">Uncharacterized protein</fullName>
    </submittedName>
</protein>
<proteinExistence type="predicted"/>
<evidence type="ECO:0000256" key="1">
    <source>
        <dbReference type="SAM" id="MobiDB-lite"/>
    </source>
</evidence>
<feature type="compositionally biased region" description="Low complexity" evidence="1">
    <location>
        <begin position="228"/>
        <end position="242"/>
    </location>
</feature>
<sequence length="418" mass="46039">MRQANAQHNWVHLNVPPFQPSASAPNQDITGATANQAGLSVLTGNLFSTRGPHGPSTRYAEQLGDDEPEQQGGFLEGGVGGPAIGMCDIINVYISMQGADGLEHPHMEYDVSVLRALIGEALTHILAHGGRAAQVLREMDHSRFTVSTSTCPLPLCKGGGDDLSFWEISTLDNVLRRESPHFSTPLRRSRACPETVIVAEETQLSCEEIYVVYIHRTDPGAYSPPLPTSAGTPTALSAPTTASGTNEMPEWAHWDIMFLDSIKPMAPLFDQSYGEAFKVYAAVSAVIGIARELNTVEKKPMGMGKDGRLPGVLAWLKARVGIHKLTIFERSPRTFERYFTFWHHVQKLSLQLSQTIFGNSEYDRDRSNILDMLIVWQNIPTRVGQVDAEPTTAELPYLTNSMSLKKAEELLRCDPKNQ</sequence>
<feature type="region of interest" description="Disordered" evidence="1">
    <location>
        <begin position="223"/>
        <end position="242"/>
    </location>
</feature>
<accession>A0AA39U8X9</accession>
<name>A0AA39U8X9_9AGAR</name>
<dbReference type="Proteomes" id="UP001175227">
    <property type="component" value="Unassembled WGS sequence"/>
</dbReference>
<dbReference type="AlphaFoldDB" id="A0AA39U8X9"/>
<dbReference type="EMBL" id="JAUEPR010000017">
    <property type="protein sequence ID" value="KAK0477448.1"/>
    <property type="molecule type" value="Genomic_DNA"/>
</dbReference>
<reference evidence="2" key="1">
    <citation type="submission" date="2023-06" db="EMBL/GenBank/DDBJ databases">
        <authorList>
            <consortium name="Lawrence Berkeley National Laboratory"/>
            <person name="Ahrendt S."/>
            <person name="Sahu N."/>
            <person name="Indic B."/>
            <person name="Wong-Bajracharya J."/>
            <person name="Merenyi Z."/>
            <person name="Ke H.-M."/>
            <person name="Monk M."/>
            <person name="Kocsube S."/>
            <person name="Drula E."/>
            <person name="Lipzen A."/>
            <person name="Balint B."/>
            <person name="Henrissat B."/>
            <person name="Andreopoulos B."/>
            <person name="Martin F.M."/>
            <person name="Harder C.B."/>
            <person name="Rigling D."/>
            <person name="Ford K.L."/>
            <person name="Foster G.D."/>
            <person name="Pangilinan J."/>
            <person name="Papanicolaou A."/>
            <person name="Barry K."/>
            <person name="LaButti K."/>
            <person name="Viragh M."/>
            <person name="Koriabine M."/>
            <person name="Yan M."/>
            <person name="Riley R."/>
            <person name="Champramary S."/>
            <person name="Plett K.L."/>
            <person name="Tsai I.J."/>
            <person name="Slot J."/>
            <person name="Sipos G."/>
            <person name="Plett J."/>
            <person name="Nagy L.G."/>
            <person name="Grigoriev I.V."/>
        </authorList>
    </citation>
    <scope>NUCLEOTIDE SEQUENCE</scope>
    <source>
        <strain evidence="2">ICMP 16352</strain>
    </source>
</reference>
<organism evidence="2 3">
    <name type="scientific">Armillaria novae-zelandiae</name>
    <dbReference type="NCBI Taxonomy" id="153914"/>
    <lineage>
        <taxon>Eukaryota</taxon>
        <taxon>Fungi</taxon>
        <taxon>Dikarya</taxon>
        <taxon>Basidiomycota</taxon>
        <taxon>Agaricomycotina</taxon>
        <taxon>Agaricomycetes</taxon>
        <taxon>Agaricomycetidae</taxon>
        <taxon>Agaricales</taxon>
        <taxon>Marasmiineae</taxon>
        <taxon>Physalacriaceae</taxon>
        <taxon>Armillaria</taxon>
    </lineage>
</organism>
<feature type="region of interest" description="Disordered" evidence="1">
    <location>
        <begin position="44"/>
        <end position="76"/>
    </location>
</feature>
<evidence type="ECO:0000313" key="2">
    <source>
        <dbReference type="EMBL" id="KAK0477448.1"/>
    </source>
</evidence>
<gene>
    <name evidence="2" type="ORF">IW261DRAFT_1566354</name>
</gene>
<keyword evidence="3" id="KW-1185">Reference proteome</keyword>
<comment type="caution">
    <text evidence="2">The sequence shown here is derived from an EMBL/GenBank/DDBJ whole genome shotgun (WGS) entry which is preliminary data.</text>
</comment>